<dbReference type="EMBL" id="QGKY02001015">
    <property type="protein sequence ID" value="KAF2574171.1"/>
    <property type="molecule type" value="Genomic_DNA"/>
</dbReference>
<sequence length="120" mass="13564">MLSQSFHVRPVFQDGTWDVSRVAHWFDHSTYIEWFDGLTTRRTSSGSLVRSLDVRRVARWFDHPMYVSSHSTYVGWFYGLITRCTSSGSTVCTSTGSRIGSGGFFRACFRTIGCLVLCCG</sequence>
<protein>
    <submittedName>
        <fullName evidence="1">Uncharacterized protein</fullName>
    </submittedName>
</protein>
<reference evidence="1" key="1">
    <citation type="submission" date="2019-12" db="EMBL/GenBank/DDBJ databases">
        <title>Genome sequencing and annotation of Brassica cretica.</title>
        <authorList>
            <person name="Studholme D.J."/>
            <person name="Sarris P.F."/>
        </authorList>
    </citation>
    <scope>NUCLEOTIDE SEQUENCE</scope>
    <source>
        <strain evidence="1">PFS-102/07</strain>
        <tissue evidence="1">Leaf</tissue>
    </source>
</reference>
<comment type="caution">
    <text evidence="1">The sequence shown here is derived from an EMBL/GenBank/DDBJ whole genome shotgun (WGS) entry which is preliminary data.</text>
</comment>
<dbReference type="AlphaFoldDB" id="A0A8S9IVY7"/>
<evidence type="ECO:0000313" key="1">
    <source>
        <dbReference type="EMBL" id="KAF2574171.1"/>
    </source>
</evidence>
<organism evidence="1">
    <name type="scientific">Brassica cretica</name>
    <name type="common">Mustard</name>
    <dbReference type="NCBI Taxonomy" id="69181"/>
    <lineage>
        <taxon>Eukaryota</taxon>
        <taxon>Viridiplantae</taxon>
        <taxon>Streptophyta</taxon>
        <taxon>Embryophyta</taxon>
        <taxon>Tracheophyta</taxon>
        <taxon>Spermatophyta</taxon>
        <taxon>Magnoliopsida</taxon>
        <taxon>eudicotyledons</taxon>
        <taxon>Gunneridae</taxon>
        <taxon>Pentapetalae</taxon>
        <taxon>rosids</taxon>
        <taxon>malvids</taxon>
        <taxon>Brassicales</taxon>
        <taxon>Brassicaceae</taxon>
        <taxon>Brassiceae</taxon>
        <taxon>Brassica</taxon>
    </lineage>
</organism>
<proteinExistence type="predicted"/>
<gene>
    <name evidence="1" type="ORF">F2Q70_00003887</name>
</gene>
<accession>A0A8S9IVY7</accession>
<name>A0A8S9IVY7_BRACR</name>